<dbReference type="PANTHER" id="PTHR12815">
    <property type="entry name" value="SORTING AND ASSEMBLY MACHINERY SAMM50 PROTEIN FAMILY MEMBER"/>
    <property type="match status" value="1"/>
</dbReference>
<feature type="transmembrane region" description="Helical" evidence="6">
    <location>
        <begin position="12"/>
        <end position="28"/>
    </location>
</feature>
<keyword evidence="9" id="KW-1185">Reference proteome</keyword>
<evidence type="ECO:0000256" key="1">
    <source>
        <dbReference type="ARBA" id="ARBA00004370"/>
    </source>
</evidence>
<evidence type="ECO:0000256" key="5">
    <source>
        <dbReference type="ARBA" id="ARBA00023237"/>
    </source>
</evidence>
<organism evidence="8 9">
    <name type="scientific">Epilithonimonas hispanica</name>
    <dbReference type="NCBI Taxonomy" id="358687"/>
    <lineage>
        <taxon>Bacteria</taxon>
        <taxon>Pseudomonadati</taxon>
        <taxon>Bacteroidota</taxon>
        <taxon>Flavobacteriia</taxon>
        <taxon>Flavobacteriales</taxon>
        <taxon>Weeksellaceae</taxon>
        <taxon>Chryseobacterium group</taxon>
        <taxon>Epilithonimonas</taxon>
    </lineage>
</organism>
<dbReference type="RefSeq" id="WP_116036660.1">
    <property type="nucleotide sequence ID" value="NZ_JBHLVV010000054.1"/>
</dbReference>
<dbReference type="OrthoDB" id="9814535at2"/>
<proteinExistence type="predicted"/>
<gene>
    <name evidence="8" type="ORF">DRF58_15215</name>
</gene>
<evidence type="ECO:0000313" key="8">
    <source>
        <dbReference type="EMBL" id="REC67367.1"/>
    </source>
</evidence>
<comment type="subcellular location">
    <subcellularLocation>
        <location evidence="1">Membrane</location>
    </subcellularLocation>
</comment>
<evidence type="ECO:0000256" key="4">
    <source>
        <dbReference type="ARBA" id="ARBA00023136"/>
    </source>
</evidence>
<evidence type="ECO:0000313" key="9">
    <source>
        <dbReference type="Proteomes" id="UP000256326"/>
    </source>
</evidence>
<dbReference type="AlphaFoldDB" id="A0A3D9CP32"/>
<dbReference type="EMBL" id="QNUG01000044">
    <property type="protein sequence ID" value="REC67367.1"/>
    <property type="molecule type" value="Genomic_DNA"/>
</dbReference>
<name>A0A3D9CP32_9FLAO</name>
<evidence type="ECO:0000256" key="3">
    <source>
        <dbReference type="ARBA" id="ARBA00022729"/>
    </source>
</evidence>
<dbReference type="PROSITE" id="PS51257">
    <property type="entry name" value="PROKAR_LIPOPROTEIN"/>
    <property type="match status" value="1"/>
</dbReference>
<keyword evidence="2 6" id="KW-0812">Transmembrane</keyword>
<evidence type="ECO:0000256" key="6">
    <source>
        <dbReference type="SAM" id="Phobius"/>
    </source>
</evidence>
<keyword evidence="6" id="KW-1133">Transmembrane helix</keyword>
<keyword evidence="4 6" id="KW-0472">Membrane</keyword>
<dbReference type="Pfam" id="PF01103">
    <property type="entry name" value="Omp85"/>
    <property type="match status" value="1"/>
</dbReference>
<comment type="caution">
    <text evidence="8">The sequence shown here is derived from an EMBL/GenBank/DDBJ whole genome shotgun (WGS) entry which is preliminary data.</text>
</comment>
<dbReference type="Proteomes" id="UP000256326">
    <property type="component" value="Unassembled WGS sequence"/>
</dbReference>
<accession>A0A3D9CP32</accession>
<reference evidence="8 9" key="1">
    <citation type="journal article" date="2006" name="Int. J. Syst. Evol. Microbiol.">
        <title>Chryseobacterium hispanicum sp. nov., isolated from the drinking water distribution system of Sevilla, Spain.</title>
        <authorList>
            <person name="Gallego V."/>
            <person name="Garcia M.T."/>
            <person name="Ventosa A."/>
        </authorList>
    </citation>
    <scope>NUCLEOTIDE SEQUENCE [LARGE SCALE GENOMIC DNA]</scope>
    <source>
        <strain evidence="8 9">KCTC 22104</strain>
    </source>
</reference>
<keyword evidence="3" id="KW-0732">Signal</keyword>
<dbReference type="InterPro" id="IPR039910">
    <property type="entry name" value="D15-like"/>
</dbReference>
<dbReference type="InterPro" id="IPR000184">
    <property type="entry name" value="Bac_surfAg_D15"/>
</dbReference>
<protein>
    <submittedName>
        <fullName evidence="8">Outer membrane protein assembly factor</fullName>
    </submittedName>
</protein>
<dbReference type="GO" id="GO:0019867">
    <property type="term" value="C:outer membrane"/>
    <property type="evidence" value="ECO:0007669"/>
    <property type="project" value="InterPro"/>
</dbReference>
<evidence type="ECO:0000259" key="7">
    <source>
        <dbReference type="Pfam" id="PF01103"/>
    </source>
</evidence>
<keyword evidence="5" id="KW-0998">Cell outer membrane</keyword>
<dbReference type="Gene3D" id="2.40.160.50">
    <property type="entry name" value="membrane protein fhac: a member of the omp85/tpsb transporter family"/>
    <property type="match status" value="1"/>
</dbReference>
<feature type="domain" description="Bacterial surface antigen (D15)" evidence="7">
    <location>
        <begin position="517"/>
        <end position="865"/>
    </location>
</feature>
<dbReference type="PANTHER" id="PTHR12815:SF47">
    <property type="entry name" value="TRANSLOCATION AND ASSEMBLY MODULE SUBUNIT TAMA"/>
    <property type="match status" value="1"/>
</dbReference>
<evidence type="ECO:0000256" key="2">
    <source>
        <dbReference type="ARBA" id="ARBA00022692"/>
    </source>
</evidence>
<sequence length="865" mass="99564">MSRKHSNKYFQKYHIFYYSAILSVILYACNVTKKVPEGEYLLTKNKFEYTDGKILGDELPDLVAQKPNKKTLMVVPLGLMFYNAANPKYDTILKEYMTYPSEMRNQKLRDSLFVKYNHPEYVGKNLFWNRFFHTVGNAPVILNDAKTKQSAKSINNRLINRGYWDAEVKTNLEKDSAVKKAEVEYVITHKDPTYIKDYFYNIPDPNIRGLYESRLDKSLVRKGQILDESVLEKEIIRINDLMKDNGYYKFNNDSQDIYFVADSLKSRKDVPLVMNIHKDSVDTPYRKATIGNIKVSVVRNPNNVDKLPLKDSLRGIYINRRDSAYSKNSLWLPVIIKKGEIYKQSDLDLTRRNLIAMNNFTILKASDELRKEGTAAERDSIIDVEYVLRPLPKYEFNIATDIHYSQILNFGFSPSVDLTTRNVFGGAENLITSFSGVIGTTKDPKNPDALFNAYELSAQTSLQFPRLLVPFRKYYKVVPKRYSPTTSLNLGASVQNNIGLGRINFNTGLNYAANVDDGRIQHRLTLFNTQLSLTQNKDNYYDYFPAEDIIRQAVFAWYETIYPNVNTDNYSYDEISKMIVNDQAFLASIPEADQDTMNAFRQSLINKDRQTQDVIISSAIYSFIYNEIGKKDYANPMFFSGKVEVAGNVLNMLSKREQEDGVLSGNSKTIFKIPFSQFIKFDFDFKKYFSFFNERAKPHTLAFRQFVGIGIPYGNSSSMPFIRSYFNGGAYDIRAWMAFGGLGPADSQLDRRIRSYAMDNVKLTTSIEYRLPLTDTFEAALFTDAGNIWGLKDNGFGDQFKFKKFISQMGVGSGFGIRMNIAYVNLRLDMAYKMHDPNRPEGERWVIDKIKLLQPTFNFAIGYPF</sequence>